<evidence type="ECO:0000313" key="3">
    <source>
        <dbReference type="Proteomes" id="UP001430953"/>
    </source>
</evidence>
<accession>A0AAW2FP45</accession>
<dbReference type="Proteomes" id="UP001430953">
    <property type="component" value="Unassembled WGS sequence"/>
</dbReference>
<sequence>MSVSRDNNSMNVQNKSMIYTINDVAPPSYAEVMERSRNNVEISTVDERCERCAHPSNYCQNNMSVYPQYEFEQQNQPTSIPYNTTTIITAHEQNQKCSGYLRIMWIISTVIFIVLCIFWLIYRFL</sequence>
<feature type="transmembrane region" description="Helical" evidence="1">
    <location>
        <begin position="103"/>
        <end position="122"/>
    </location>
</feature>
<evidence type="ECO:0000256" key="1">
    <source>
        <dbReference type="SAM" id="Phobius"/>
    </source>
</evidence>
<dbReference type="EMBL" id="JADYXP020000009">
    <property type="protein sequence ID" value="KAL0116905.1"/>
    <property type="molecule type" value="Genomic_DNA"/>
</dbReference>
<evidence type="ECO:0000313" key="2">
    <source>
        <dbReference type="EMBL" id="KAL0116905.1"/>
    </source>
</evidence>
<comment type="caution">
    <text evidence="2">The sequence shown here is derived from an EMBL/GenBank/DDBJ whole genome shotgun (WGS) entry which is preliminary data.</text>
</comment>
<gene>
    <name evidence="2" type="ORF">PUN28_010047</name>
</gene>
<proteinExistence type="predicted"/>
<organism evidence="2 3">
    <name type="scientific">Cardiocondyla obscurior</name>
    <dbReference type="NCBI Taxonomy" id="286306"/>
    <lineage>
        <taxon>Eukaryota</taxon>
        <taxon>Metazoa</taxon>
        <taxon>Ecdysozoa</taxon>
        <taxon>Arthropoda</taxon>
        <taxon>Hexapoda</taxon>
        <taxon>Insecta</taxon>
        <taxon>Pterygota</taxon>
        <taxon>Neoptera</taxon>
        <taxon>Endopterygota</taxon>
        <taxon>Hymenoptera</taxon>
        <taxon>Apocrita</taxon>
        <taxon>Aculeata</taxon>
        <taxon>Formicoidea</taxon>
        <taxon>Formicidae</taxon>
        <taxon>Myrmicinae</taxon>
        <taxon>Cardiocondyla</taxon>
    </lineage>
</organism>
<keyword evidence="1" id="KW-0812">Transmembrane</keyword>
<keyword evidence="1" id="KW-0472">Membrane</keyword>
<protein>
    <submittedName>
        <fullName evidence="2">Uncharacterized protein</fullName>
    </submittedName>
</protein>
<keyword evidence="1" id="KW-1133">Transmembrane helix</keyword>
<keyword evidence="3" id="KW-1185">Reference proteome</keyword>
<dbReference type="AlphaFoldDB" id="A0AAW2FP45"/>
<reference evidence="2 3" key="1">
    <citation type="submission" date="2023-03" db="EMBL/GenBank/DDBJ databases">
        <title>High recombination rates correlate with genetic variation in Cardiocondyla obscurior ants.</title>
        <authorList>
            <person name="Errbii M."/>
        </authorList>
    </citation>
    <scope>NUCLEOTIDE SEQUENCE [LARGE SCALE GENOMIC DNA]</scope>
    <source>
        <strain evidence="2">Alpha-2009</strain>
        <tissue evidence="2">Whole body</tissue>
    </source>
</reference>
<name>A0AAW2FP45_9HYME</name>